<proteinExistence type="predicted"/>
<protein>
    <recommendedName>
        <fullName evidence="3">RING-type domain-containing protein</fullName>
    </recommendedName>
</protein>
<dbReference type="SMART" id="SM01197">
    <property type="entry name" value="FANCL_C"/>
    <property type="match status" value="1"/>
</dbReference>
<dbReference type="Gene3D" id="3.30.40.10">
    <property type="entry name" value="Zinc/RING finger domain, C3HC4 (zinc finger)"/>
    <property type="match status" value="1"/>
</dbReference>
<evidence type="ECO:0000313" key="5">
    <source>
        <dbReference type="Proteomes" id="UP000825935"/>
    </source>
</evidence>
<organism evidence="4 5">
    <name type="scientific">Ceratopteris richardii</name>
    <name type="common">Triangle waterfern</name>
    <dbReference type="NCBI Taxonomy" id="49495"/>
    <lineage>
        <taxon>Eukaryota</taxon>
        <taxon>Viridiplantae</taxon>
        <taxon>Streptophyta</taxon>
        <taxon>Embryophyta</taxon>
        <taxon>Tracheophyta</taxon>
        <taxon>Polypodiopsida</taxon>
        <taxon>Polypodiidae</taxon>
        <taxon>Polypodiales</taxon>
        <taxon>Pteridineae</taxon>
        <taxon>Pteridaceae</taxon>
        <taxon>Parkerioideae</taxon>
        <taxon>Ceratopteris</taxon>
    </lineage>
</organism>
<dbReference type="SUPFAM" id="SSF57850">
    <property type="entry name" value="RING/U-box"/>
    <property type="match status" value="1"/>
</dbReference>
<dbReference type="EMBL" id="CM035411">
    <property type="protein sequence ID" value="KAH7435281.1"/>
    <property type="molecule type" value="Genomic_DNA"/>
</dbReference>
<dbReference type="PANTHER" id="PTHR47258:SF1">
    <property type="entry name" value="E3 UBIQUITIN-PROTEIN LIGASE XERICO-RELATED"/>
    <property type="match status" value="1"/>
</dbReference>
<dbReference type="OMA" id="TCVEKWI"/>
<evidence type="ECO:0000256" key="2">
    <source>
        <dbReference type="SAM" id="Phobius"/>
    </source>
</evidence>
<dbReference type="InterPro" id="IPR013083">
    <property type="entry name" value="Znf_RING/FYVE/PHD"/>
</dbReference>
<accession>A0A8T2UGC4</accession>
<reference evidence="4" key="1">
    <citation type="submission" date="2021-08" db="EMBL/GenBank/DDBJ databases">
        <title>WGS assembly of Ceratopteris richardii.</title>
        <authorList>
            <person name="Marchant D.B."/>
            <person name="Chen G."/>
            <person name="Jenkins J."/>
            <person name="Shu S."/>
            <person name="Leebens-Mack J."/>
            <person name="Grimwood J."/>
            <person name="Schmutz J."/>
            <person name="Soltis P."/>
            <person name="Soltis D."/>
            <person name="Chen Z.-H."/>
        </authorList>
    </citation>
    <scope>NUCLEOTIDE SEQUENCE</scope>
    <source>
        <strain evidence="4">Whitten #5841</strain>
        <tissue evidence="4">Leaf</tissue>
    </source>
</reference>
<keyword evidence="1" id="KW-0862">Zinc</keyword>
<feature type="domain" description="RING-type" evidence="3">
    <location>
        <begin position="103"/>
        <end position="146"/>
    </location>
</feature>
<evidence type="ECO:0000256" key="1">
    <source>
        <dbReference type="PROSITE-ProRule" id="PRU00175"/>
    </source>
</evidence>
<keyword evidence="2" id="KW-0812">Transmembrane</keyword>
<dbReference type="GO" id="GO:0008270">
    <property type="term" value="F:zinc ion binding"/>
    <property type="evidence" value="ECO:0007669"/>
    <property type="project" value="UniProtKB-KW"/>
</dbReference>
<dbReference type="AlphaFoldDB" id="A0A8T2UGC4"/>
<dbReference type="InterPro" id="IPR044249">
    <property type="entry name" value="XERICO-like"/>
</dbReference>
<dbReference type="Pfam" id="PF13639">
    <property type="entry name" value="zf-RING_2"/>
    <property type="match status" value="1"/>
</dbReference>
<evidence type="ECO:0000259" key="3">
    <source>
        <dbReference type="PROSITE" id="PS50089"/>
    </source>
</evidence>
<keyword evidence="5" id="KW-1185">Reference proteome</keyword>
<dbReference type="OrthoDB" id="8062037at2759"/>
<dbReference type="InterPro" id="IPR001841">
    <property type="entry name" value="Znf_RING"/>
</dbReference>
<feature type="transmembrane region" description="Helical" evidence="2">
    <location>
        <begin position="12"/>
        <end position="32"/>
    </location>
</feature>
<dbReference type="Proteomes" id="UP000825935">
    <property type="component" value="Chromosome 6"/>
</dbReference>
<dbReference type="PANTHER" id="PTHR47258">
    <property type="match status" value="1"/>
</dbReference>
<dbReference type="SMART" id="SM00184">
    <property type="entry name" value="RING"/>
    <property type="match status" value="1"/>
</dbReference>
<keyword evidence="2" id="KW-1133">Transmembrane helix</keyword>
<dbReference type="PROSITE" id="PS50089">
    <property type="entry name" value="ZF_RING_2"/>
    <property type="match status" value="1"/>
</dbReference>
<keyword evidence="2" id="KW-0472">Membrane</keyword>
<evidence type="ECO:0000313" key="4">
    <source>
        <dbReference type="EMBL" id="KAH7435281.1"/>
    </source>
</evidence>
<comment type="caution">
    <text evidence="4">The sequence shown here is derived from an EMBL/GenBank/DDBJ whole genome shotgun (WGS) entry which is preliminary data.</text>
</comment>
<name>A0A8T2UGC4_CERRI</name>
<keyword evidence="1" id="KW-0863">Zinc-finger</keyword>
<gene>
    <name evidence="4" type="ORF">KP509_06G057500</name>
</gene>
<sequence length="188" mass="21486">MGFPGLSNVSAGLFAILMINTAVSMSAIREVFKSAVQFFRNIRLWRTQEVETAPTYPPQDDPPVTSRFALPSLSDEIRASLPVSSYESSMRSSEEPLDHTAQCAICLLDFVEGDGIHRLPRCDHIFHQGCLSKWLDHQQNTCPLCRASLVSDDLQWRYRRREQELVEELILWFSSFHGSAFHGLWWQA</sequence>
<keyword evidence="1" id="KW-0479">Metal-binding</keyword>